<feature type="compositionally biased region" description="Basic residues" evidence="1">
    <location>
        <begin position="83"/>
        <end position="92"/>
    </location>
</feature>
<evidence type="ECO:0000313" key="2">
    <source>
        <dbReference type="EMBL" id="KIJ47010.1"/>
    </source>
</evidence>
<evidence type="ECO:0000256" key="1">
    <source>
        <dbReference type="SAM" id="MobiDB-lite"/>
    </source>
</evidence>
<gene>
    <name evidence="2" type="ORF">M422DRAFT_249308</name>
</gene>
<protein>
    <submittedName>
        <fullName evidence="2">Uncharacterized protein</fullName>
    </submittedName>
</protein>
<dbReference type="HOGENOM" id="CLU_061024_0_0_1"/>
<dbReference type="EMBL" id="KN837104">
    <property type="protein sequence ID" value="KIJ47010.1"/>
    <property type="molecule type" value="Genomic_DNA"/>
</dbReference>
<feature type="region of interest" description="Disordered" evidence="1">
    <location>
        <begin position="290"/>
        <end position="357"/>
    </location>
</feature>
<dbReference type="AlphaFoldDB" id="A0A0C9UVD9"/>
<dbReference type="Proteomes" id="UP000054279">
    <property type="component" value="Unassembled WGS sequence"/>
</dbReference>
<feature type="compositionally biased region" description="Basic and acidic residues" evidence="1">
    <location>
        <begin position="336"/>
        <end position="346"/>
    </location>
</feature>
<reference evidence="2 3" key="1">
    <citation type="submission" date="2014-06" db="EMBL/GenBank/DDBJ databases">
        <title>Evolutionary Origins and Diversification of the Mycorrhizal Mutualists.</title>
        <authorList>
            <consortium name="DOE Joint Genome Institute"/>
            <consortium name="Mycorrhizal Genomics Consortium"/>
            <person name="Kohler A."/>
            <person name="Kuo A."/>
            <person name="Nagy L.G."/>
            <person name="Floudas D."/>
            <person name="Copeland A."/>
            <person name="Barry K.W."/>
            <person name="Cichocki N."/>
            <person name="Veneault-Fourrey C."/>
            <person name="LaButti K."/>
            <person name="Lindquist E.A."/>
            <person name="Lipzen A."/>
            <person name="Lundell T."/>
            <person name="Morin E."/>
            <person name="Murat C."/>
            <person name="Riley R."/>
            <person name="Ohm R."/>
            <person name="Sun H."/>
            <person name="Tunlid A."/>
            <person name="Henrissat B."/>
            <person name="Grigoriev I.V."/>
            <person name="Hibbett D.S."/>
            <person name="Martin F."/>
        </authorList>
    </citation>
    <scope>NUCLEOTIDE SEQUENCE [LARGE SCALE GENOMIC DNA]</scope>
    <source>
        <strain evidence="2 3">SS14</strain>
    </source>
</reference>
<feature type="compositionally biased region" description="Acidic residues" evidence="1">
    <location>
        <begin position="347"/>
        <end position="357"/>
    </location>
</feature>
<sequence>MSAAASTTKPPTANSLLYKMAKDVKRLPFVTPTDYGAEEKNALMKGYWAVYDKEYEDLEGLWLSLFRKEKAEAEKWKSEEEKKKKKEKKKKTAVPTLPVASGSRKSKGKEKEEIEVIDSDSESETDMEFRETCIGCKRAKLKCVFNYNSFSKKSACDWELQSVRRAVAAISGNMEVRNQLQAESFYHQYNLQVISRLQWSLNALSTVDGQDIRLRTLENQLAEASSMPKELQDAMVHGWSHVIEHYNIVQMCGAQMKSIAVQYRLGKGFGSQFPLLNRYGEMDFSGEVDFGVKRRRPQDEDTESSPSKKPRMDKGMVPEEVETEKEKGLKVVPNVDKGKGKEKEPGSEEDVEETMKE</sequence>
<name>A0A0C9UVD9_SPHS4</name>
<keyword evidence="3" id="KW-1185">Reference proteome</keyword>
<proteinExistence type="predicted"/>
<accession>A0A0C9UVD9</accession>
<evidence type="ECO:0000313" key="3">
    <source>
        <dbReference type="Proteomes" id="UP000054279"/>
    </source>
</evidence>
<organism evidence="2 3">
    <name type="scientific">Sphaerobolus stellatus (strain SS14)</name>
    <dbReference type="NCBI Taxonomy" id="990650"/>
    <lineage>
        <taxon>Eukaryota</taxon>
        <taxon>Fungi</taxon>
        <taxon>Dikarya</taxon>
        <taxon>Basidiomycota</taxon>
        <taxon>Agaricomycotina</taxon>
        <taxon>Agaricomycetes</taxon>
        <taxon>Phallomycetidae</taxon>
        <taxon>Geastrales</taxon>
        <taxon>Sphaerobolaceae</taxon>
        <taxon>Sphaerobolus</taxon>
    </lineage>
</organism>
<feature type="region of interest" description="Disordered" evidence="1">
    <location>
        <begin position="76"/>
        <end position="117"/>
    </location>
</feature>